<proteinExistence type="predicted"/>
<dbReference type="Proteomes" id="UP000234681">
    <property type="component" value="Chromosome 5"/>
</dbReference>
<evidence type="ECO:0000313" key="2">
    <source>
        <dbReference type="Proteomes" id="UP000234681"/>
    </source>
</evidence>
<reference evidence="2" key="1">
    <citation type="submission" date="2005-09" db="EMBL/GenBank/DDBJ databases">
        <authorList>
            <person name="Mural R.J."/>
            <person name="Li P.W."/>
            <person name="Adams M.D."/>
            <person name="Amanatides P.G."/>
            <person name="Baden-Tillson H."/>
            <person name="Barnstead M."/>
            <person name="Chin S.H."/>
            <person name="Dew I."/>
            <person name="Evans C.A."/>
            <person name="Ferriera S."/>
            <person name="Flanigan M."/>
            <person name="Fosler C."/>
            <person name="Glodek A."/>
            <person name="Gu Z."/>
            <person name="Holt R.A."/>
            <person name="Jennings D."/>
            <person name="Kraft C.L."/>
            <person name="Lu F."/>
            <person name="Nguyen T."/>
            <person name="Nusskern D.R."/>
            <person name="Pfannkoch C.M."/>
            <person name="Sitter C."/>
            <person name="Sutton G.G."/>
            <person name="Venter J.C."/>
            <person name="Wang Z."/>
            <person name="Woodage T."/>
            <person name="Zheng X.H."/>
            <person name="Zhong F."/>
        </authorList>
    </citation>
    <scope>NUCLEOTIDE SEQUENCE [LARGE SCALE GENOMIC DNA]</scope>
    <source>
        <strain>BN</strain>
        <strain evidence="2">Sprague-Dawley</strain>
    </source>
</reference>
<gene>
    <name evidence="1" type="ORF">rCG_53518</name>
</gene>
<organism evidence="1 2">
    <name type="scientific">Rattus norvegicus</name>
    <name type="common">Rat</name>
    <dbReference type="NCBI Taxonomy" id="10116"/>
    <lineage>
        <taxon>Eukaryota</taxon>
        <taxon>Metazoa</taxon>
        <taxon>Chordata</taxon>
        <taxon>Craniata</taxon>
        <taxon>Vertebrata</taxon>
        <taxon>Euteleostomi</taxon>
        <taxon>Mammalia</taxon>
        <taxon>Eutheria</taxon>
        <taxon>Euarchontoglires</taxon>
        <taxon>Glires</taxon>
        <taxon>Rodentia</taxon>
        <taxon>Myomorpha</taxon>
        <taxon>Muroidea</taxon>
        <taxon>Muridae</taxon>
        <taxon>Murinae</taxon>
        <taxon>Rattus</taxon>
    </lineage>
</organism>
<accession>A6JRH8</accession>
<dbReference type="EMBL" id="CH473998">
    <property type="protein sequence ID" value="EDL97770.1"/>
    <property type="molecule type" value="Genomic_DNA"/>
</dbReference>
<evidence type="ECO:0000313" key="1">
    <source>
        <dbReference type="EMBL" id="EDL97770.1"/>
    </source>
</evidence>
<name>A6JRH8_RAT</name>
<sequence>MAQDCNYRLDWLEVGCSLPCRGKVKTMNIALHQTPYWKQRGRMRVPVVIS</sequence>
<dbReference type="AlphaFoldDB" id="A6JRH8"/>
<protein>
    <submittedName>
        <fullName evidence="1">RCG53518</fullName>
    </submittedName>
</protein>